<protein>
    <submittedName>
        <fullName evidence="2">Uncharacterized protein</fullName>
    </submittedName>
</protein>
<feature type="region of interest" description="Disordered" evidence="1">
    <location>
        <begin position="1"/>
        <end position="79"/>
    </location>
</feature>
<feature type="region of interest" description="Disordered" evidence="1">
    <location>
        <begin position="217"/>
        <end position="261"/>
    </location>
</feature>
<dbReference type="EMBL" id="HBNS01028155">
    <property type="protein sequence ID" value="CAE4621014.1"/>
    <property type="molecule type" value="Transcribed_RNA"/>
</dbReference>
<sequence length="278" mass="31449">MDMLHRGSLNHVSKSESEADETMMAQLQRRVYSLDPKKMANRKRSSSFSRPPKPPTDAQPDPEASEPSDLPQPFAQIESYLKKDMLHRGSLNHVSKSESEADETMMAQLQRRVYSLDSKKMANKERSSSFSRPPKPPTDAQSEPEISESFSYVEIRSIDDIAVEVSHVNKWWDNTERSVGEQSIQQRLRNSPLSDINFSHVTCQCGDSFPTVSHIETSESFEPGDSPQSDAQSESNRKPDPEASEPSDLPQPFAQIEPYLKMDMLHRGSLNHVSKSER</sequence>
<feature type="compositionally biased region" description="Basic and acidic residues" evidence="1">
    <location>
        <begin position="117"/>
        <end position="127"/>
    </location>
</feature>
<name>A0A6V2HT04_9STRA</name>
<organism evidence="2">
    <name type="scientific">Ditylum brightwellii</name>
    <dbReference type="NCBI Taxonomy" id="49249"/>
    <lineage>
        <taxon>Eukaryota</taxon>
        <taxon>Sar</taxon>
        <taxon>Stramenopiles</taxon>
        <taxon>Ochrophyta</taxon>
        <taxon>Bacillariophyta</taxon>
        <taxon>Mediophyceae</taxon>
        <taxon>Lithodesmiophycidae</taxon>
        <taxon>Lithodesmiales</taxon>
        <taxon>Lithodesmiaceae</taxon>
        <taxon>Ditylum</taxon>
    </lineage>
</organism>
<accession>A0A6V2HT04</accession>
<dbReference type="AlphaFoldDB" id="A0A6V2HT04"/>
<feature type="compositionally biased region" description="Polar residues" evidence="1">
    <location>
        <begin position="217"/>
        <end position="234"/>
    </location>
</feature>
<evidence type="ECO:0000313" key="2">
    <source>
        <dbReference type="EMBL" id="CAE4621008.1"/>
    </source>
</evidence>
<evidence type="ECO:0000256" key="1">
    <source>
        <dbReference type="SAM" id="MobiDB-lite"/>
    </source>
</evidence>
<proteinExistence type="predicted"/>
<gene>
    <name evidence="2" type="ORF">DBRI00130_LOCUS22139</name>
    <name evidence="3" type="ORF">DBRI00130_LOCUS22142</name>
</gene>
<feature type="region of interest" description="Disordered" evidence="1">
    <location>
        <begin position="117"/>
        <end position="146"/>
    </location>
</feature>
<reference evidence="2" key="1">
    <citation type="submission" date="2021-01" db="EMBL/GenBank/DDBJ databases">
        <authorList>
            <person name="Corre E."/>
            <person name="Pelletier E."/>
            <person name="Niang G."/>
            <person name="Scheremetjew M."/>
            <person name="Finn R."/>
            <person name="Kale V."/>
            <person name="Holt S."/>
            <person name="Cochrane G."/>
            <person name="Meng A."/>
            <person name="Brown T."/>
            <person name="Cohen L."/>
        </authorList>
    </citation>
    <scope>NUCLEOTIDE SEQUENCE</scope>
    <source>
        <strain evidence="2">GSO104</strain>
    </source>
</reference>
<evidence type="ECO:0000313" key="3">
    <source>
        <dbReference type="EMBL" id="CAE4621014.1"/>
    </source>
</evidence>
<dbReference type="EMBL" id="HBNS01028151">
    <property type="protein sequence ID" value="CAE4621008.1"/>
    <property type="molecule type" value="Transcribed_RNA"/>
</dbReference>